<organism evidence="2 3">
    <name type="scientific">Anopheles christyi</name>
    <dbReference type="NCBI Taxonomy" id="43041"/>
    <lineage>
        <taxon>Eukaryota</taxon>
        <taxon>Metazoa</taxon>
        <taxon>Ecdysozoa</taxon>
        <taxon>Arthropoda</taxon>
        <taxon>Hexapoda</taxon>
        <taxon>Insecta</taxon>
        <taxon>Pterygota</taxon>
        <taxon>Neoptera</taxon>
        <taxon>Endopterygota</taxon>
        <taxon>Diptera</taxon>
        <taxon>Nematocera</taxon>
        <taxon>Culicoidea</taxon>
        <taxon>Culicidae</taxon>
        <taxon>Anophelinae</taxon>
        <taxon>Anopheles</taxon>
    </lineage>
</organism>
<keyword evidence="1" id="KW-0472">Membrane</keyword>
<reference evidence="3" key="1">
    <citation type="submission" date="2013-03" db="EMBL/GenBank/DDBJ databases">
        <title>The Genome Sequence of Anopheles christyi ACHKN1017.</title>
        <authorList>
            <consortium name="The Broad Institute Genomics Platform"/>
            <person name="Neafsey D.E."/>
            <person name="Besansky N."/>
            <person name="Walker B."/>
            <person name="Young S.K."/>
            <person name="Zeng Q."/>
            <person name="Gargeya S."/>
            <person name="Fitzgerald M."/>
            <person name="Haas B."/>
            <person name="Abouelleil A."/>
            <person name="Allen A.W."/>
            <person name="Alvarado L."/>
            <person name="Arachchi H.M."/>
            <person name="Berlin A.M."/>
            <person name="Chapman S.B."/>
            <person name="Gainer-Dewar J."/>
            <person name="Goldberg J."/>
            <person name="Griggs A."/>
            <person name="Gujja S."/>
            <person name="Hansen M."/>
            <person name="Howarth C."/>
            <person name="Imamovic A."/>
            <person name="Ireland A."/>
            <person name="Larimer J."/>
            <person name="McCowan C."/>
            <person name="Murphy C."/>
            <person name="Pearson M."/>
            <person name="Poon T.W."/>
            <person name="Priest M."/>
            <person name="Roberts A."/>
            <person name="Saif S."/>
            <person name="Shea T."/>
            <person name="Sisk P."/>
            <person name="Sykes S."/>
            <person name="Wortman J."/>
            <person name="Nusbaum C."/>
            <person name="Birren B."/>
        </authorList>
    </citation>
    <scope>NUCLEOTIDE SEQUENCE [LARGE SCALE GENOMIC DNA]</scope>
    <source>
        <strain evidence="3">ACHKN1017</strain>
    </source>
</reference>
<evidence type="ECO:0000256" key="1">
    <source>
        <dbReference type="SAM" id="Phobius"/>
    </source>
</evidence>
<evidence type="ECO:0000313" key="3">
    <source>
        <dbReference type="Proteomes" id="UP000075881"/>
    </source>
</evidence>
<dbReference type="EnsemblMetazoa" id="ACHR014292-RA">
    <property type="protein sequence ID" value="ACHR014292-PA"/>
    <property type="gene ID" value="ACHR014292"/>
</dbReference>
<protein>
    <submittedName>
        <fullName evidence="2">Uncharacterized protein</fullName>
    </submittedName>
</protein>
<dbReference type="Proteomes" id="UP000075881">
    <property type="component" value="Unassembled WGS sequence"/>
</dbReference>
<reference evidence="2" key="2">
    <citation type="submission" date="2020-05" db="UniProtKB">
        <authorList>
            <consortium name="EnsemblMetazoa"/>
        </authorList>
    </citation>
    <scope>IDENTIFICATION</scope>
    <source>
        <strain evidence="2">ACHKN1017</strain>
    </source>
</reference>
<sequence>MLSSSSGSVVREGGSIDKGRPSISAGSSNCITFFGLTLLRLLLLMLRLLFSRSCSGSGVFSLLGSPLHRAPRAVMLLVSILLFTMSAVTIAAAVVVAVASLPISYSSNNSASLSSDRLANDVLSEARGLLLCHHCPSLLCHCHHHHPKSTRSGTMRKMRVTMRTASCCHRRRLRAGQLSRPRPER</sequence>
<feature type="transmembrane region" description="Helical" evidence="1">
    <location>
        <begin position="31"/>
        <end position="50"/>
    </location>
</feature>
<keyword evidence="1" id="KW-1133">Transmembrane helix</keyword>
<evidence type="ECO:0000313" key="2">
    <source>
        <dbReference type="EnsemblMetazoa" id="ACHR014292-PA"/>
    </source>
</evidence>
<proteinExistence type="predicted"/>
<dbReference type="VEuPathDB" id="VectorBase:ACHR014292"/>
<name>A0A182KIM2_9DIPT</name>
<dbReference type="AlphaFoldDB" id="A0A182KIM2"/>
<keyword evidence="3" id="KW-1185">Reference proteome</keyword>
<feature type="transmembrane region" description="Helical" evidence="1">
    <location>
        <begin position="73"/>
        <end position="99"/>
    </location>
</feature>
<accession>A0A182KIM2</accession>
<keyword evidence="1" id="KW-0812">Transmembrane</keyword>